<proteinExistence type="predicted"/>
<dbReference type="Proteomes" id="UP000317835">
    <property type="component" value="Plasmid pElP_1"/>
</dbReference>
<dbReference type="InterPro" id="IPR011726">
    <property type="entry name" value="KdpF"/>
</dbReference>
<organism evidence="2 3">
    <name type="scientific">Tautonia plasticadhaerens</name>
    <dbReference type="NCBI Taxonomy" id="2527974"/>
    <lineage>
        <taxon>Bacteria</taxon>
        <taxon>Pseudomonadati</taxon>
        <taxon>Planctomycetota</taxon>
        <taxon>Planctomycetia</taxon>
        <taxon>Isosphaerales</taxon>
        <taxon>Isosphaeraceae</taxon>
        <taxon>Tautonia</taxon>
    </lineage>
</organism>
<accession>A0A518HEA3</accession>
<dbReference type="GO" id="GO:0005886">
    <property type="term" value="C:plasma membrane"/>
    <property type="evidence" value="ECO:0007669"/>
    <property type="project" value="InterPro"/>
</dbReference>
<sequence length="62" mass="6568">MPAALLLGLATYAELFGALASFDRRLSPHPKPGDPAVLYLSAACALAALLYLGYAMIRPESF</sequence>
<evidence type="ECO:0000256" key="1">
    <source>
        <dbReference type="SAM" id="Phobius"/>
    </source>
</evidence>
<name>A0A518HEA3_9BACT</name>
<protein>
    <recommendedName>
        <fullName evidence="4">F subunit of K+-transporting ATPase (Potass_KdpF)</fullName>
    </recommendedName>
</protein>
<geneLocation type="plasmid" evidence="3">
    <name>pelp_1</name>
</geneLocation>
<dbReference type="KEGG" id="tpla:ElP_71440"/>
<keyword evidence="1" id="KW-0472">Membrane</keyword>
<dbReference type="RefSeq" id="WP_145279373.1">
    <property type="nucleotide sequence ID" value="NZ_CP036427.1"/>
</dbReference>
<feature type="transmembrane region" description="Helical" evidence="1">
    <location>
        <begin position="36"/>
        <end position="57"/>
    </location>
</feature>
<keyword evidence="1" id="KW-0812">Transmembrane</keyword>
<reference evidence="2 3" key="1">
    <citation type="submission" date="2019-02" db="EMBL/GenBank/DDBJ databases">
        <title>Deep-cultivation of Planctomycetes and their phenomic and genomic characterization uncovers novel biology.</title>
        <authorList>
            <person name="Wiegand S."/>
            <person name="Jogler M."/>
            <person name="Boedeker C."/>
            <person name="Pinto D."/>
            <person name="Vollmers J."/>
            <person name="Rivas-Marin E."/>
            <person name="Kohn T."/>
            <person name="Peeters S.H."/>
            <person name="Heuer A."/>
            <person name="Rast P."/>
            <person name="Oberbeckmann S."/>
            <person name="Bunk B."/>
            <person name="Jeske O."/>
            <person name="Meyerdierks A."/>
            <person name="Storesund J.E."/>
            <person name="Kallscheuer N."/>
            <person name="Luecker S."/>
            <person name="Lage O.M."/>
            <person name="Pohl T."/>
            <person name="Merkel B.J."/>
            <person name="Hornburger P."/>
            <person name="Mueller R.-W."/>
            <person name="Bruemmer F."/>
            <person name="Labrenz M."/>
            <person name="Spormann A.M."/>
            <person name="Op den Camp H."/>
            <person name="Overmann J."/>
            <person name="Amann R."/>
            <person name="Jetten M.S.M."/>
            <person name="Mascher T."/>
            <person name="Medema M.H."/>
            <person name="Devos D.P."/>
            <person name="Kaster A.-K."/>
            <person name="Ovreas L."/>
            <person name="Rohde M."/>
            <person name="Galperin M.Y."/>
            <person name="Jogler C."/>
        </authorList>
    </citation>
    <scope>NUCLEOTIDE SEQUENCE [LARGE SCALE GENOMIC DNA]</scope>
    <source>
        <strain evidence="2 3">ElP</strain>
        <plasmid evidence="3">pelp_1</plasmid>
    </source>
</reference>
<gene>
    <name evidence="2" type="ORF">ElP_71440</name>
</gene>
<dbReference type="GO" id="GO:0008556">
    <property type="term" value="F:P-type potassium transmembrane transporter activity"/>
    <property type="evidence" value="ECO:0007669"/>
    <property type="project" value="InterPro"/>
</dbReference>
<dbReference type="AlphaFoldDB" id="A0A518HEA3"/>
<evidence type="ECO:0008006" key="4">
    <source>
        <dbReference type="Google" id="ProtNLM"/>
    </source>
</evidence>
<keyword evidence="3" id="KW-1185">Reference proteome</keyword>
<dbReference type="EMBL" id="CP036427">
    <property type="protein sequence ID" value="QDV39180.1"/>
    <property type="molecule type" value="Genomic_DNA"/>
</dbReference>
<evidence type="ECO:0000313" key="2">
    <source>
        <dbReference type="EMBL" id="QDV39180.1"/>
    </source>
</evidence>
<keyword evidence="1" id="KW-1133">Transmembrane helix</keyword>
<keyword evidence="2" id="KW-0614">Plasmid</keyword>
<evidence type="ECO:0000313" key="3">
    <source>
        <dbReference type="Proteomes" id="UP000317835"/>
    </source>
</evidence>
<dbReference type="Pfam" id="PF09604">
    <property type="entry name" value="Potass_KdpF"/>
    <property type="match status" value="1"/>
</dbReference>